<dbReference type="Proteomes" id="UP000198397">
    <property type="component" value="Unassembled WGS sequence"/>
</dbReference>
<organism evidence="2 3">
    <name type="scientific">Halorubrum vacuolatum</name>
    <name type="common">Natronobacterium vacuolatum</name>
    <dbReference type="NCBI Taxonomy" id="63740"/>
    <lineage>
        <taxon>Archaea</taxon>
        <taxon>Methanobacteriati</taxon>
        <taxon>Methanobacteriota</taxon>
        <taxon>Stenosarchaea group</taxon>
        <taxon>Halobacteria</taxon>
        <taxon>Halobacteriales</taxon>
        <taxon>Haloferacaceae</taxon>
        <taxon>Halorubrum</taxon>
    </lineage>
</organism>
<keyword evidence="1" id="KW-0812">Transmembrane</keyword>
<accession>A0A238X4L7</accession>
<keyword evidence="1" id="KW-1133">Transmembrane helix</keyword>
<sequence>MDWSTFKTDGWPALAGVGVGYLLACALIFAAFFVVPYLLVTVA</sequence>
<gene>
    <name evidence="2" type="ORF">SAMN06264855_11335</name>
</gene>
<dbReference type="RefSeq" id="WP_281251566.1">
    <property type="nucleotide sequence ID" value="NZ_FZNQ01000013.1"/>
</dbReference>
<name>A0A238X4L7_HALVU</name>
<dbReference type="AlphaFoldDB" id="A0A238X4L7"/>
<reference evidence="2 3" key="1">
    <citation type="submission" date="2017-06" db="EMBL/GenBank/DDBJ databases">
        <authorList>
            <person name="Kim H.J."/>
            <person name="Triplett B.A."/>
        </authorList>
    </citation>
    <scope>NUCLEOTIDE SEQUENCE [LARGE SCALE GENOMIC DNA]</scope>
    <source>
        <strain evidence="2 3">DSM 8800</strain>
    </source>
</reference>
<evidence type="ECO:0000313" key="2">
    <source>
        <dbReference type="EMBL" id="SNR53541.1"/>
    </source>
</evidence>
<protein>
    <submittedName>
        <fullName evidence="2">Uncharacterized protein</fullName>
    </submittedName>
</protein>
<proteinExistence type="predicted"/>
<keyword evidence="3" id="KW-1185">Reference proteome</keyword>
<evidence type="ECO:0000256" key="1">
    <source>
        <dbReference type="SAM" id="Phobius"/>
    </source>
</evidence>
<keyword evidence="1" id="KW-0472">Membrane</keyword>
<evidence type="ECO:0000313" key="3">
    <source>
        <dbReference type="Proteomes" id="UP000198397"/>
    </source>
</evidence>
<feature type="transmembrane region" description="Helical" evidence="1">
    <location>
        <begin position="20"/>
        <end position="40"/>
    </location>
</feature>
<dbReference type="EMBL" id="FZNQ01000013">
    <property type="protein sequence ID" value="SNR53541.1"/>
    <property type="molecule type" value="Genomic_DNA"/>
</dbReference>